<keyword evidence="4" id="KW-1185">Reference proteome</keyword>
<dbReference type="EMBL" id="JAMPKK010000013">
    <property type="protein sequence ID" value="MEP0864449.1"/>
    <property type="molecule type" value="Genomic_DNA"/>
</dbReference>
<reference evidence="3 4" key="1">
    <citation type="submission" date="2022-04" db="EMBL/GenBank/DDBJ databases">
        <title>Positive selection, recombination, and allopatry shape intraspecific diversity of widespread and dominant cyanobacteria.</title>
        <authorList>
            <person name="Wei J."/>
            <person name="Shu W."/>
            <person name="Hu C."/>
        </authorList>
    </citation>
    <scope>NUCLEOTIDE SEQUENCE [LARGE SCALE GENOMIC DNA]</scope>
    <source>
        <strain evidence="3 4">GB2-A5</strain>
    </source>
</reference>
<evidence type="ECO:0000256" key="1">
    <source>
        <dbReference type="SAM" id="MobiDB-lite"/>
    </source>
</evidence>
<name>A0ABV0JLX9_9CYAN</name>
<feature type="signal peptide" evidence="2">
    <location>
        <begin position="1"/>
        <end position="26"/>
    </location>
</feature>
<sequence>MKLKLISMLAGAVVFFVPFTSSAAFAQTNSPSAPASSGLMGIELTPQQKTKIEQIRSNTRSQIENILTAEQKNKFKAAVGQGQDMRRAFAAMNLSDQQKTQLQGIFQSAASQFSATLTQEQRQTIMENMRSRQQPQQNPK</sequence>
<comment type="caution">
    <text evidence="3">The sequence shown here is derived from an EMBL/GenBank/DDBJ whole genome shotgun (WGS) entry which is preliminary data.</text>
</comment>
<organism evidence="3 4">
    <name type="scientific">Funiculus sociatus GB2-A5</name>
    <dbReference type="NCBI Taxonomy" id="2933946"/>
    <lineage>
        <taxon>Bacteria</taxon>
        <taxon>Bacillati</taxon>
        <taxon>Cyanobacteriota</taxon>
        <taxon>Cyanophyceae</taxon>
        <taxon>Coleofasciculales</taxon>
        <taxon>Coleofasciculaceae</taxon>
        <taxon>Funiculus</taxon>
    </lineage>
</organism>
<feature type="chain" id="PRO_5046946616" evidence="2">
    <location>
        <begin position="27"/>
        <end position="140"/>
    </location>
</feature>
<evidence type="ECO:0000313" key="4">
    <source>
        <dbReference type="Proteomes" id="UP001442494"/>
    </source>
</evidence>
<dbReference type="Proteomes" id="UP001442494">
    <property type="component" value="Unassembled WGS sequence"/>
</dbReference>
<evidence type="ECO:0000256" key="2">
    <source>
        <dbReference type="SAM" id="SignalP"/>
    </source>
</evidence>
<gene>
    <name evidence="3" type="ORF">NDI37_08195</name>
</gene>
<proteinExistence type="predicted"/>
<evidence type="ECO:0000313" key="3">
    <source>
        <dbReference type="EMBL" id="MEP0864449.1"/>
    </source>
</evidence>
<accession>A0ABV0JLX9</accession>
<feature type="region of interest" description="Disordered" evidence="1">
    <location>
        <begin position="119"/>
        <end position="140"/>
    </location>
</feature>
<dbReference type="RefSeq" id="WP_190424055.1">
    <property type="nucleotide sequence ID" value="NZ_JAMPKK010000013.1"/>
</dbReference>
<protein>
    <submittedName>
        <fullName evidence="3">Uncharacterized protein</fullName>
    </submittedName>
</protein>
<keyword evidence="2" id="KW-0732">Signal</keyword>